<evidence type="ECO:0000313" key="2">
    <source>
        <dbReference type="EMBL" id="KAH1046624.1"/>
    </source>
</evidence>
<protein>
    <recommendedName>
        <fullName evidence="1">RNase H type-1 domain-containing protein</fullName>
    </recommendedName>
</protein>
<dbReference type="PANTHER" id="PTHR47723">
    <property type="entry name" value="OS05G0353850 PROTEIN"/>
    <property type="match status" value="1"/>
</dbReference>
<gene>
    <name evidence="2" type="ORF">J1N35_037408</name>
</gene>
<evidence type="ECO:0000313" key="3">
    <source>
        <dbReference type="Proteomes" id="UP000828251"/>
    </source>
</evidence>
<dbReference type="EMBL" id="JAIQCV010000011">
    <property type="protein sequence ID" value="KAH1046624.1"/>
    <property type="molecule type" value="Genomic_DNA"/>
</dbReference>
<dbReference type="OrthoDB" id="597234at2759"/>
<sequence length="271" mass="31369">MHVIHDCPKAKEVWKLIVPIEKQARFFPDPFQIWFTTNLCCHIKLQDKGITWSCLFGLITWRIWKNMNLFIFQNIVWTAYDVLKTSLSWAQHFESFLLETKNETKHLESCQFCSEDWAYLFKDGAVARASGNAAAGGVVRDRYGNWILGFTHYLGRCSPLEAEFWGILDGILIILNKGYKRVKIQTNNLEVVKALNMEENVDSGITLLRRIKRTLQSVGQWEVRHVPKECNLVADHLVKMSLSWQTALQVFEAPPDGVVSVLRQENLFSFF</sequence>
<organism evidence="2 3">
    <name type="scientific">Gossypium stocksii</name>
    <dbReference type="NCBI Taxonomy" id="47602"/>
    <lineage>
        <taxon>Eukaryota</taxon>
        <taxon>Viridiplantae</taxon>
        <taxon>Streptophyta</taxon>
        <taxon>Embryophyta</taxon>
        <taxon>Tracheophyta</taxon>
        <taxon>Spermatophyta</taxon>
        <taxon>Magnoliopsida</taxon>
        <taxon>eudicotyledons</taxon>
        <taxon>Gunneridae</taxon>
        <taxon>Pentapetalae</taxon>
        <taxon>rosids</taxon>
        <taxon>malvids</taxon>
        <taxon>Malvales</taxon>
        <taxon>Malvaceae</taxon>
        <taxon>Malvoideae</taxon>
        <taxon>Gossypium</taxon>
    </lineage>
</organism>
<dbReference type="Pfam" id="PF13456">
    <property type="entry name" value="RVT_3"/>
    <property type="match status" value="1"/>
</dbReference>
<reference evidence="2 3" key="1">
    <citation type="journal article" date="2021" name="Plant Biotechnol. J.">
        <title>Multi-omics assisted identification of the key and species-specific regulatory components of drought-tolerant mechanisms in Gossypium stocksii.</title>
        <authorList>
            <person name="Yu D."/>
            <person name="Ke L."/>
            <person name="Zhang D."/>
            <person name="Wu Y."/>
            <person name="Sun Y."/>
            <person name="Mei J."/>
            <person name="Sun J."/>
            <person name="Sun Y."/>
        </authorList>
    </citation>
    <scope>NUCLEOTIDE SEQUENCE [LARGE SCALE GENOMIC DNA]</scope>
    <source>
        <strain evidence="3">cv. E1</strain>
        <tissue evidence="2">Leaf</tissue>
    </source>
</reference>
<dbReference type="InterPro" id="IPR012337">
    <property type="entry name" value="RNaseH-like_sf"/>
</dbReference>
<dbReference type="Gene3D" id="3.30.420.10">
    <property type="entry name" value="Ribonuclease H-like superfamily/Ribonuclease H"/>
    <property type="match status" value="1"/>
</dbReference>
<dbReference type="PANTHER" id="PTHR47723:SF13">
    <property type="entry name" value="PUTATIVE-RELATED"/>
    <property type="match status" value="1"/>
</dbReference>
<dbReference type="SUPFAM" id="SSF53098">
    <property type="entry name" value="Ribonuclease H-like"/>
    <property type="match status" value="1"/>
</dbReference>
<dbReference type="CDD" id="cd06222">
    <property type="entry name" value="RNase_H_like"/>
    <property type="match status" value="1"/>
</dbReference>
<proteinExistence type="predicted"/>
<dbReference type="InterPro" id="IPR053151">
    <property type="entry name" value="RNase_H-like"/>
</dbReference>
<name>A0A9D3ZLN4_9ROSI</name>
<evidence type="ECO:0000259" key="1">
    <source>
        <dbReference type="Pfam" id="PF13456"/>
    </source>
</evidence>
<dbReference type="Proteomes" id="UP000828251">
    <property type="component" value="Unassembled WGS sequence"/>
</dbReference>
<dbReference type="AlphaFoldDB" id="A0A9D3ZLN4"/>
<comment type="caution">
    <text evidence="2">The sequence shown here is derived from an EMBL/GenBank/DDBJ whole genome shotgun (WGS) entry which is preliminary data.</text>
</comment>
<feature type="domain" description="RNase H type-1" evidence="1">
    <location>
        <begin position="123"/>
        <end position="240"/>
    </location>
</feature>
<dbReference type="InterPro" id="IPR036397">
    <property type="entry name" value="RNaseH_sf"/>
</dbReference>
<dbReference type="GO" id="GO:0003676">
    <property type="term" value="F:nucleic acid binding"/>
    <property type="evidence" value="ECO:0007669"/>
    <property type="project" value="InterPro"/>
</dbReference>
<dbReference type="InterPro" id="IPR044730">
    <property type="entry name" value="RNase_H-like_dom_plant"/>
</dbReference>
<dbReference type="InterPro" id="IPR002156">
    <property type="entry name" value="RNaseH_domain"/>
</dbReference>
<dbReference type="GO" id="GO:0004523">
    <property type="term" value="F:RNA-DNA hybrid ribonuclease activity"/>
    <property type="evidence" value="ECO:0007669"/>
    <property type="project" value="InterPro"/>
</dbReference>
<accession>A0A9D3ZLN4</accession>
<keyword evidence="3" id="KW-1185">Reference proteome</keyword>